<comment type="subcellular location">
    <subcellularLocation>
        <location evidence="1">Cell membrane</location>
        <topology evidence="1">Multi-pass membrane protein</topology>
    </subcellularLocation>
</comment>
<evidence type="ECO:0000256" key="3">
    <source>
        <dbReference type="ARBA" id="ARBA00022475"/>
    </source>
</evidence>
<evidence type="ECO:0000313" key="9">
    <source>
        <dbReference type="EMBL" id="MCY9549999.1"/>
    </source>
</evidence>
<organism evidence="9 10">
    <name type="scientific">Lysinibacillus xylanilyticus</name>
    <dbReference type="NCBI Taxonomy" id="582475"/>
    <lineage>
        <taxon>Bacteria</taxon>
        <taxon>Bacillati</taxon>
        <taxon>Bacillota</taxon>
        <taxon>Bacilli</taxon>
        <taxon>Bacillales</taxon>
        <taxon>Bacillaceae</taxon>
        <taxon>Lysinibacillus</taxon>
    </lineage>
</organism>
<evidence type="ECO:0000256" key="5">
    <source>
        <dbReference type="ARBA" id="ARBA00022989"/>
    </source>
</evidence>
<evidence type="ECO:0000256" key="7">
    <source>
        <dbReference type="SAM" id="Phobius"/>
    </source>
</evidence>
<dbReference type="Pfam" id="PF00892">
    <property type="entry name" value="EamA"/>
    <property type="match status" value="2"/>
</dbReference>
<feature type="transmembrane region" description="Helical" evidence="7">
    <location>
        <begin position="156"/>
        <end position="175"/>
    </location>
</feature>
<dbReference type="PANTHER" id="PTHR32322">
    <property type="entry name" value="INNER MEMBRANE TRANSPORTER"/>
    <property type="match status" value="1"/>
</dbReference>
<dbReference type="SUPFAM" id="SSF103481">
    <property type="entry name" value="Multidrug resistance efflux transporter EmrE"/>
    <property type="match status" value="2"/>
</dbReference>
<evidence type="ECO:0000259" key="8">
    <source>
        <dbReference type="Pfam" id="PF00892"/>
    </source>
</evidence>
<evidence type="ECO:0000256" key="1">
    <source>
        <dbReference type="ARBA" id="ARBA00004651"/>
    </source>
</evidence>
<feature type="transmembrane region" description="Helical" evidence="7">
    <location>
        <begin position="41"/>
        <end position="60"/>
    </location>
</feature>
<proteinExistence type="inferred from homology"/>
<feature type="transmembrane region" description="Helical" evidence="7">
    <location>
        <begin position="187"/>
        <end position="205"/>
    </location>
</feature>
<comment type="caution">
    <text evidence="9">The sequence shown here is derived from an EMBL/GenBank/DDBJ whole genome shotgun (WGS) entry which is preliminary data.</text>
</comment>
<feature type="transmembrane region" description="Helical" evidence="7">
    <location>
        <begin position="97"/>
        <end position="119"/>
    </location>
</feature>
<protein>
    <submittedName>
        <fullName evidence="9">DMT family transporter</fullName>
    </submittedName>
</protein>
<feature type="transmembrane region" description="Helical" evidence="7">
    <location>
        <begin position="252"/>
        <end position="270"/>
    </location>
</feature>
<dbReference type="Gene3D" id="1.10.3730.20">
    <property type="match status" value="1"/>
</dbReference>
<feature type="transmembrane region" description="Helical" evidence="7">
    <location>
        <begin position="7"/>
        <end position="29"/>
    </location>
</feature>
<evidence type="ECO:0000256" key="2">
    <source>
        <dbReference type="ARBA" id="ARBA00007362"/>
    </source>
</evidence>
<name>A0ABT4EWE5_9BACI</name>
<feature type="domain" description="EamA" evidence="8">
    <location>
        <begin position="7"/>
        <end position="145"/>
    </location>
</feature>
<keyword evidence="4 7" id="KW-0812">Transmembrane</keyword>
<keyword evidence="3" id="KW-1003">Cell membrane</keyword>
<comment type="similarity">
    <text evidence="2">Belongs to the EamA transporter family.</text>
</comment>
<gene>
    <name evidence="9" type="ORF">M5W82_24315</name>
</gene>
<dbReference type="Proteomes" id="UP001527052">
    <property type="component" value="Unassembled WGS sequence"/>
</dbReference>
<feature type="transmembrane region" description="Helical" evidence="7">
    <location>
        <begin position="217"/>
        <end position="240"/>
    </location>
</feature>
<feature type="domain" description="EamA" evidence="8">
    <location>
        <begin position="158"/>
        <end position="293"/>
    </location>
</feature>
<keyword evidence="10" id="KW-1185">Reference proteome</keyword>
<evidence type="ECO:0000256" key="6">
    <source>
        <dbReference type="ARBA" id="ARBA00023136"/>
    </source>
</evidence>
<feature type="transmembrane region" description="Helical" evidence="7">
    <location>
        <begin position="131"/>
        <end position="150"/>
    </location>
</feature>
<accession>A0ABT4EWE5</accession>
<evidence type="ECO:0000256" key="4">
    <source>
        <dbReference type="ARBA" id="ARBA00022692"/>
    </source>
</evidence>
<dbReference type="InterPro" id="IPR037185">
    <property type="entry name" value="EmrE-like"/>
</dbReference>
<dbReference type="InterPro" id="IPR000620">
    <property type="entry name" value="EamA_dom"/>
</dbReference>
<keyword evidence="6 7" id="KW-0472">Membrane</keyword>
<keyword evidence="5 7" id="KW-1133">Transmembrane helix</keyword>
<dbReference type="InterPro" id="IPR050638">
    <property type="entry name" value="AA-Vitamin_Transporters"/>
</dbReference>
<dbReference type="RefSeq" id="WP_268639877.1">
    <property type="nucleotide sequence ID" value="NZ_JAMDLZ010000067.1"/>
</dbReference>
<evidence type="ECO:0000313" key="10">
    <source>
        <dbReference type="Proteomes" id="UP001527052"/>
    </source>
</evidence>
<dbReference type="PANTHER" id="PTHR32322:SF18">
    <property type="entry name" value="S-ADENOSYLMETHIONINE_S-ADENOSYLHOMOCYSTEINE TRANSPORTER"/>
    <property type="match status" value="1"/>
</dbReference>
<feature type="transmembrane region" description="Helical" evidence="7">
    <location>
        <begin position="72"/>
        <end position="91"/>
    </location>
</feature>
<feature type="transmembrane region" description="Helical" evidence="7">
    <location>
        <begin position="276"/>
        <end position="294"/>
    </location>
</feature>
<reference evidence="9 10" key="1">
    <citation type="submission" date="2022-05" db="EMBL/GenBank/DDBJ databases">
        <title>Genome Sequencing of Bee-Associated Microbes.</title>
        <authorList>
            <person name="Dunlap C."/>
        </authorList>
    </citation>
    <scope>NUCLEOTIDE SEQUENCE [LARGE SCALE GENOMIC DNA]</scope>
    <source>
        <strain evidence="9 10">NRRL BD-083</strain>
    </source>
</reference>
<sequence length="309" mass="33892">METNRFIGLLMIISGATLWGISGPMIQWLFQNSDLTPNNFLTVRLLLAGIITLSLLFLTNKNIFGIWKHPRHWIQLIIFGVLGMLGAQYAFIETIHVSNAVTAVLFQFLGPILITIYVAMQTKKLPTVMQILAVIAALSGTFFLITNGSIENVVLSKKAIILGLLTTLGFTFFTLHPVSLIKEWGTSVIIGWGMLIGGIALIIYNQEFSIVHLSQSLTVNTLSIMLLVIISGTISFILYIGSLKYLSATETSLLSSIEPLVTAIVSILWLNESFGAYQLLGGLFIIAAVTFLSIPNKSKEKNITTKVMP</sequence>
<dbReference type="EMBL" id="JAMDLZ010000067">
    <property type="protein sequence ID" value="MCY9549999.1"/>
    <property type="molecule type" value="Genomic_DNA"/>
</dbReference>